<feature type="compositionally biased region" description="Acidic residues" evidence="11">
    <location>
        <begin position="63"/>
        <end position="79"/>
    </location>
</feature>
<feature type="coiled-coil region" evidence="10">
    <location>
        <begin position="178"/>
        <end position="205"/>
    </location>
</feature>
<evidence type="ECO:0000256" key="1">
    <source>
        <dbReference type="ARBA" id="ARBA00004604"/>
    </source>
</evidence>
<evidence type="ECO:0000256" key="11">
    <source>
        <dbReference type="SAM" id="MobiDB-lite"/>
    </source>
</evidence>
<evidence type="ECO:0000256" key="7">
    <source>
        <dbReference type="ARBA" id="ARBA00023274"/>
    </source>
</evidence>
<dbReference type="PANTHER" id="PTHR21738">
    <property type="entry name" value="RIBOSOMAL RNA PROCESSING PROTEIN 36 HOMOLOG"/>
    <property type="match status" value="1"/>
</dbReference>
<keyword evidence="13" id="KW-1185">Reference proteome</keyword>
<organism evidence="12 13">
    <name type="scientific">Ascoidea rubescens DSM 1968</name>
    <dbReference type="NCBI Taxonomy" id="1344418"/>
    <lineage>
        <taxon>Eukaryota</taxon>
        <taxon>Fungi</taxon>
        <taxon>Dikarya</taxon>
        <taxon>Ascomycota</taxon>
        <taxon>Saccharomycotina</taxon>
        <taxon>Saccharomycetes</taxon>
        <taxon>Ascoideaceae</taxon>
        <taxon>Ascoidea</taxon>
    </lineage>
</organism>
<sequence length="279" mass="33359">MNRIKKPANDTKRRPKFDGHRHRDLNSGYRKNYGFKGKYGLSSNLNPKKNSFHKQRESRKDSDESEIDSDSDSDSSSEPEEQRITVETKKKKNKHSPVISSAKRPVSVVREIPGLLDNTRYSKKASNNDNLFGDIRFNPVYGKPNFERIRNDYKFLDDYRKDEIKNLQSVLKNKKLLHKLSENEVNEYKLDLQQLRSKQDSVRNRDLEIQIRDEFREKVRNNIKPKLKSTNYYLKKSDQKKLMQIKKFESMNKTQKDRLLERKRKRKLGQEYRKLEFLN</sequence>
<dbReference type="GO" id="GO:0030686">
    <property type="term" value="C:90S preribosome"/>
    <property type="evidence" value="ECO:0007669"/>
    <property type="project" value="TreeGrafter"/>
</dbReference>
<keyword evidence="3 9" id="KW-0690">Ribosome biogenesis</keyword>
<name>A0A1D2VRS5_9ASCO</name>
<dbReference type="PANTHER" id="PTHR21738:SF0">
    <property type="entry name" value="RIBOSOMAL RNA PROCESSING PROTEIN 36 HOMOLOG"/>
    <property type="match status" value="1"/>
</dbReference>
<feature type="compositionally biased region" description="Basic and acidic residues" evidence="11">
    <location>
        <begin position="7"/>
        <end position="18"/>
    </location>
</feature>
<comment type="subunit">
    <text evidence="9">Associates with 90S and pre-40S pre-ribosomal particles.</text>
</comment>
<dbReference type="RefSeq" id="XP_020050629.1">
    <property type="nucleotide sequence ID" value="XM_020191134.1"/>
</dbReference>
<evidence type="ECO:0000313" key="13">
    <source>
        <dbReference type="Proteomes" id="UP000095038"/>
    </source>
</evidence>
<dbReference type="InParanoid" id="A0A1D2VRS5"/>
<evidence type="ECO:0000256" key="2">
    <source>
        <dbReference type="ARBA" id="ARBA00009418"/>
    </source>
</evidence>
<proteinExistence type="inferred from homology"/>
<dbReference type="GeneID" id="30964770"/>
<keyword evidence="6 9" id="KW-0539">Nucleus</keyword>
<comment type="subcellular location">
    <subcellularLocation>
        <location evidence="1 9">Nucleus</location>
        <location evidence="1 9">Nucleolus</location>
    </subcellularLocation>
</comment>
<evidence type="ECO:0000256" key="10">
    <source>
        <dbReference type="SAM" id="Coils"/>
    </source>
</evidence>
<dbReference type="STRING" id="1344418.A0A1D2VRS5"/>
<gene>
    <name evidence="12" type="ORF">ASCRUDRAFT_53829</name>
</gene>
<keyword evidence="5 10" id="KW-0175">Coiled coil</keyword>
<comment type="similarity">
    <text evidence="2 9">Belongs to the RRP36 family.</text>
</comment>
<reference evidence="13" key="1">
    <citation type="submission" date="2016-05" db="EMBL/GenBank/DDBJ databases">
        <title>Comparative genomics of biotechnologically important yeasts.</title>
        <authorList>
            <consortium name="DOE Joint Genome Institute"/>
            <person name="Riley R."/>
            <person name="Haridas S."/>
            <person name="Wolfe K.H."/>
            <person name="Lopes M.R."/>
            <person name="Hittinger C.T."/>
            <person name="Goker M."/>
            <person name="Salamov A."/>
            <person name="Wisecaver J."/>
            <person name="Long T.M."/>
            <person name="Aerts A.L."/>
            <person name="Barry K."/>
            <person name="Choi C."/>
            <person name="Clum A."/>
            <person name="Coughlan A.Y."/>
            <person name="Deshpande S."/>
            <person name="Douglass A.P."/>
            <person name="Hanson S.J."/>
            <person name="Klenk H.-P."/>
            <person name="Labutti K."/>
            <person name="Lapidus A."/>
            <person name="Lindquist E."/>
            <person name="Lipzen A."/>
            <person name="Meier-Kolthoff J.P."/>
            <person name="Ohm R.A."/>
            <person name="Otillar R.P."/>
            <person name="Pangilinan J."/>
            <person name="Peng Y."/>
            <person name="Rokas A."/>
            <person name="Rosa C.A."/>
            <person name="Scheuner C."/>
            <person name="Sibirny A.A."/>
            <person name="Slot J.C."/>
            <person name="Stielow J.B."/>
            <person name="Sun H."/>
            <person name="Kurtzman C.P."/>
            <person name="Blackwell M."/>
            <person name="Grigoriev I.V."/>
            <person name="Jeffries T.W."/>
        </authorList>
    </citation>
    <scope>NUCLEOTIDE SEQUENCE [LARGE SCALE GENOMIC DNA]</scope>
    <source>
        <strain evidence="13">DSM 1968</strain>
    </source>
</reference>
<protein>
    <recommendedName>
        <fullName evidence="9">rRNA biogenesis protein RRP36</fullName>
    </recommendedName>
</protein>
<dbReference type="GO" id="GO:0000462">
    <property type="term" value="P:maturation of SSU-rRNA from tricistronic rRNA transcript (SSU-rRNA, 5.8S rRNA, LSU-rRNA)"/>
    <property type="evidence" value="ECO:0007669"/>
    <property type="project" value="TreeGrafter"/>
</dbReference>
<evidence type="ECO:0000313" key="12">
    <source>
        <dbReference type="EMBL" id="ODV64322.1"/>
    </source>
</evidence>
<accession>A0A1D2VRS5</accession>
<comment type="function">
    <text evidence="8 9">Component of the 90S pre-ribosome involved in the maturation of rRNAs. Required for early cleavages of the pre-RNAs in the 40S ribosomal subunit maturation pathway.</text>
</comment>
<dbReference type="OrthoDB" id="448446at2759"/>
<dbReference type="FunCoup" id="A0A1D2VRS5">
    <property type="interactions" value="563"/>
</dbReference>
<keyword evidence="4 9" id="KW-0698">rRNA processing</keyword>
<evidence type="ECO:0000256" key="3">
    <source>
        <dbReference type="ARBA" id="ARBA00022517"/>
    </source>
</evidence>
<evidence type="ECO:0000256" key="4">
    <source>
        <dbReference type="ARBA" id="ARBA00022552"/>
    </source>
</evidence>
<dbReference type="EMBL" id="KV454475">
    <property type="protein sequence ID" value="ODV64322.1"/>
    <property type="molecule type" value="Genomic_DNA"/>
</dbReference>
<dbReference type="Pfam" id="PF06102">
    <property type="entry name" value="RRP36"/>
    <property type="match status" value="1"/>
</dbReference>
<feature type="region of interest" description="Disordered" evidence="11">
    <location>
        <begin position="1"/>
        <end position="104"/>
    </location>
</feature>
<keyword evidence="7 9" id="KW-0687">Ribonucleoprotein</keyword>
<evidence type="ECO:0000256" key="9">
    <source>
        <dbReference type="RuleBase" id="RU368027"/>
    </source>
</evidence>
<evidence type="ECO:0000256" key="6">
    <source>
        <dbReference type="ARBA" id="ARBA00023242"/>
    </source>
</evidence>
<evidence type="ECO:0000256" key="8">
    <source>
        <dbReference type="ARBA" id="ARBA00025053"/>
    </source>
</evidence>
<evidence type="ECO:0000256" key="5">
    <source>
        <dbReference type="ARBA" id="ARBA00023054"/>
    </source>
</evidence>
<dbReference type="InterPro" id="IPR009292">
    <property type="entry name" value="RRP36"/>
</dbReference>
<dbReference type="GO" id="GO:0005730">
    <property type="term" value="C:nucleolus"/>
    <property type="evidence" value="ECO:0007669"/>
    <property type="project" value="UniProtKB-SubCell"/>
</dbReference>
<dbReference type="AlphaFoldDB" id="A0A1D2VRS5"/>
<dbReference type="Proteomes" id="UP000095038">
    <property type="component" value="Unassembled WGS sequence"/>
</dbReference>